<evidence type="ECO:0008006" key="4">
    <source>
        <dbReference type="Google" id="ProtNLM"/>
    </source>
</evidence>
<feature type="chain" id="PRO_5040207330" description="MD-2-related lipid-recognition domain-containing protein" evidence="1">
    <location>
        <begin position="18"/>
        <end position="233"/>
    </location>
</feature>
<comment type="caution">
    <text evidence="2">The sequence shown here is derived from an EMBL/GenBank/DDBJ whole genome shotgun (WGS) entry which is preliminary data.</text>
</comment>
<name>A0A9P1J335_9PELO</name>
<gene>
    <name evidence="2" type="ORF">CAMP_LOCUS17437</name>
</gene>
<reference evidence="2" key="1">
    <citation type="submission" date="2022-11" db="EMBL/GenBank/DDBJ databases">
        <authorList>
            <person name="Kikuchi T."/>
        </authorList>
    </citation>
    <scope>NUCLEOTIDE SEQUENCE</scope>
    <source>
        <strain evidence="2">PS1010</strain>
    </source>
</reference>
<keyword evidence="3" id="KW-1185">Reference proteome</keyword>
<keyword evidence="1" id="KW-0732">Signal</keyword>
<feature type="signal peptide" evidence="1">
    <location>
        <begin position="1"/>
        <end position="17"/>
    </location>
</feature>
<sequence>MGKSIFILLAIFSTALGNFKIHNDKTFKLRPDRVALNTDTELSSEDIPDSPEHSATYLLADNPQPTDEKECFALPNRTRVRPSFFQCREDTKIELHGGAITNINGDDTYPVSFASPIRIFLDVTSKSNKRFDNLSVEVSLFKRSTGWFGCGWMFLPSFGMLSNYDMCDDNPSCPITRGRQVIEFELDPTKLFTNIFRMIHYDMSAYQLEIRLRDNRDPYRELLCATIQTRIVL</sequence>
<dbReference type="AlphaFoldDB" id="A0A9P1J335"/>
<dbReference type="EMBL" id="CANHGI010000006">
    <property type="protein sequence ID" value="CAI5454800.1"/>
    <property type="molecule type" value="Genomic_DNA"/>
</dbReference>
<organism evidence="2 3">
    <name type="scientific">Caenorhabditis angaria</name>
    <dbReference type="NCBI Taxonomy" id="860376"/>
    <lineage>
        <taxon>Eukaryota</taxon>
        <taxon>Metazoa</taxon>
        <taxon>Ecdysozoa</taxon>
        <taxon>Nematoda</taxon>
        <taxon>Chromadorea</taxon>
        <taxon>Rhabditida</taxon>
        <taxon>Rhabditina</taxon>
        <taxon>Rhabditomorpha</taxon>
        <taxon>Rhabditoidea</taxon>
        <taxon>Rhabditidae</taxon>
        <taxon>Peloderinae</taxon>
        <taxon>Caenorhabditis</taxon>
    </lineage>
</organism>
<evidence type="ECO:0000256" key="1">
    <source>
        <dbReference type="SAM" id="SignalP"/>
    </source>
</evidence>
<proteinExistence type="predicted"/>
<dbReference type="Proteomes" id="UP001152747">
    <property type="component" value="Unassembled WGS sequence"/>
</dbReference>
<dbReference type="OrthoDB" id="5863283at2759"/>
<evidence type="ECO:0000313" key="3">
    <source>
        <dbReference type="Proteomes" id="UP001152747"/>
    </source>
</evidence>
<accession>A0A9P1J335</accession>
<protein>
    <recommendedName>
        <fullName evidence="4">MD-2-related lipid-recognition domain-containing protein</fullName>
    </recommendedName>
</protein>
<dbReference type="PANTHER" id="PTHR35573">
    <property type="entry name" value="PROTEIN CBG22129"/>
    <property type="match status" value="1"/>
</dbReference>
<dbReference type="PANTHER" id="PTHR35573:SF2">
    <property type="entry name" value="MD-2-RELATED LIPID-RECOGNITION DOMAIN-CONTAINING PROTEIN"/>
    <property type="match status" value="1"/>
</dbReference>
<evidence type="ECO:0000313" key="2">
    <source>
        <dbReference type="EMBL" id="CAI5454800.1"/>
    </source>
</evidence>